<evidence type="ECO:0008006" key="6">
    <source>
        <dbReference type="Google" id="ProtNLM"/>
    </source>
</evidence>
<dbReference type="Gene3D" id="2.150.10.10">
    <property type="entry name" value="Serralysin-like metalloprotease, C-terminal"/>
    <property type="match status" value="1"/>
</dbReference>
<feature type="domain" description="DUF4214" evidence="3">
    <location>
        <begin position="355"/>
        <end position="404"/>
    </location>
</feature>
<evidence type="ECO:0000256" key="1">
    <source>
        <dbReference type="ARBA" id="ARBA00022729"/>
    </source>
</evidence>
<dbReference type="PROSITE" id="PS00330">
    <property type="entry name" value="HEMOLYSIN_CALCIUM"/>
    <property type="match status" value="2"/>
</dbReference>
<dbReference type="RefSeq" id="WP_188568911.1">
    <property type="nucleotide sequence ID" value="NZ_BMED01000007.1"/>
</dbReference>
<proteinExistence type="predicted"/>
<dbReference type="InterPro" id="IPR011049">
    <property type="entry name" value="Serralysin-like_metalloprot_C"/>
</dbReference>
<dbReference type="GO" id="GO:0005509">
    <property type="term" value="F:calcium ion binding"/>
    <property type="evidence" value="ECO:0007669"/>
    <property type="project" value="InterPro"/>
</dbReference>
<name>A0A916XQI4_9BURK</name>
<keyword evidence="1" id="KW-0732">Signal</keyword>
<dbReference type="InterPro" id="IPR018511">
    <property type="entry name" value="Hemolysin-typ_Ca-bd_CS"/>
</dbReference>
<protein>
    <recommendedName>
        <fullName evidence="6">DUF4214 domain-containing protein</fullName>
    </recommendedName>
</protein>
<organism evidence="4 5">
    <name type="scientific">Undibacterium terreum</name>
    <dbReference type="NCBI Taxonomy" id="1224302"/>
    <lineage>
        <taxon>Bacteria</taxon>
        <taxon>Pseudomonadati</taxon>
        <taxon>Pseudomonadota</taxon>
        <taxon>Betaproteobacteria</taxon>
        <taxon>Burkholderiales</taxon>
        <taxon>Oxalobacteraceae</taxon>
        <taxon>Undibacterium</taxon>
    </lineage>
</organism>
<keyword evidence="5" id="KW-1185">Reference proteome</keyword>
<dbReference type="InterPro" id="IPR025282">
    <property type="entry name" value="DUF4214"/>
</dbReference>
<comment type="caution">
    <text evidence="4">The sequence shown here is derived from an EMBL/GenBank/DDBJ whole genome shotgun (WGS) entry which is preliminary data.</text>
</comment>
<evidence type="ECO:0000259" key="3">
    <source>
        <dbReference type="Pfam" id="PF13946"/>
    </source>
</evidence>
<accession>A0A916XQI4</accession>
<dbReference type="AlphaFoldDB" id="A0A916XQI4"/>
<dbReference type="EMBL" id="BMED01000007">
    <property type="protein sequence ID" value="GGC96711.1"/>
    <property type="molecule type" value="Genomic_DNA"/>
</dbReference>
<dbReference type="Pfam" id="PF13205">
    <property type="entry name" value="Big_5"/>
    <property type="match status" value="1"/>
</dbReference>
<dbReference type="Pfam" id="PF13946">
    <property type="entry name" value="DUF4214"/>
    <property type="match status" value="1"/>
</dbReference>
<sequence length="481" mass="49558">MANLIGTAGNDIWSFTGGLTATIDGLGGIDTVIMGLATQGSFEYNQSADGAIHVDTISGASDQAHLTLYNVEKLVFSNGTVTMDLTKFFDLVAPTVTGFDPATSAVNVPTDKDILINFSEAIAKGSGTIVITTAAGAPVATYDIATSPNVSVSGNSLKIDPSADLSLGTTYNVTINSGAVKDLAGNSLAAGSTLSFSTVNNTTIVGTSGNDNLKGGGGDDKITGGGGNDIINGGDGTDTAIYSGKLSDYNISGNANSLTVQDKVAARDGSDSLSQVERLQFSDHILNLSVQADARSISSGQLHAIEELYVAFFNRVPDADGLDYWIHQYKAGLSISQIGNSFFSAAQQFPVQTGFSSSQTDTDFITLVYKNVLGRNDGPDADGLSYWLHELGNGTSHGSLVSTILNAAHTYKGDPSLGWVADLLDNKIAVADQVAVAWGLNFLTPEAAITGGMAIAAAITPTDTSAAIKLVGIDDSQIKLG</sequence>
<dbReference type="Pfam" id="PF00353">
    <property type="entry name" value="HemolysinCabind"/>
    <property type="match status" value="1"/>
</dbReference>
<evidence type="ECO:0000259" key="2">
    <source>
        <dbReference type="Pfam" id="PF13205"/>
    </source>
</evidence>
<dbReference type="InterPro" id="IPR032812">
    <property type="entry name" value="SbsA_Ig"/>
</dbReference>
<dbReference type="Proteomes" id="UP000637423">
    <property type="component" value="Unassembled WGS sequence"/>
</dbReference>
<dbReference type="PRINTS" id="PR00313">
    <property type="entry name" value="CABNDNGRPT"/>
</dbReference>
<feature type="domain" description="SbsA Ig-like" evidence="2">
    <location>
        <begin position="92"/>
        <end position="198"/>
    </location>
</feature>
<dbReference type="SUPFAM" id="SSF51120">
    <property type="entry name" value="beta-Roll"/>
    <property type="match status" value="1"/>
</dbReference>
<reference evidence="4" key="1">
    <citation type="journal article" date="2014" name="Int. J. Syst. Evol. Microbiol.">
        <title>Complete genome sequence of Corynebacterium casei LMG S-19264T (=DSM 44701T), isolated from a smear-ripened cheese.</title>
        <authorList>
            <consortium name="US DOE Joint Genome Institute (JGI-PGF)"/>
            <person name="Walter F."/>
            <person name="Albersmeier A."/>
            <person name="Kalinowski J."/>
            <person name="Ruckert C."/>
        </authorList>
    </citation>
    <scope>NUCLEOTIDE SEQUENCE</scope>
    <source>
        <strain evidence="4">CGMCC 1.10998</strain>
    </source>
</reference>
<dbReference type="InterPro" id="IPR001343">
    <property type="entry name" value="Hemolysn_Ca-bd"/>
</dbReference>
<reference evidence="4" key="2">
    <citation type="submission" date="2020-09" db="EMBL/GenBank/DDBJ databases">
        <authorList>
            <person name="Sun Q."/>
            <person name="Zhou Y."/>
        </authorList>
    </citation>
    <scope>NUCLEOTIDE SEQUENCE</scope>
    <source>
        <strain evidence="4">CGMCC 1.10998</strain>
    </source>
</reference>
<evidence type="ECO:0000313" key="4">
    <source>
        <dbReference type="EMBL" id="GGC96711.1"/>
    </source>
</evidence>
<evidence type="ECO:0000313" key="5">
    <source>
        <dbReference type="Proteomes" id="UP000637423"/>
    </source>
</evidence>
<gene>
    <name evidence="4" type="ORF">GCM10011396_50180</name>
</gene>